<gene>
    <name evidence="1" type="ORF">WJU22_12475</name>
</gene>
<dbReference type="Proteomes" id="UP001449657">
    <property type="component" value="Chromosome"/>
</dbReference>
<protein>
    <recommendedName>
        <fullName evidence="3">DUF4625 domain-containing protein</fullName>
    </recommendedName>
</protein>
<evidence type="ECO:0008006" key="3">
    <source>
        <dbReference type="Google" id="ProtNLM"/>
    </source>
</evidence>
<organism evidence="1 2">
    <name type="scientific">Chitinophaga caseinilytica</name>
    <dbReference type="NCBI Taxonomy" id="2267521"/>
    <lineage>
        <taxon>Bacteria</taxon>
        <taxon>Pseudomonadati</taxon>
        <taxon>Bacteroidota</taxon>
        <taxon>Chitinophagia</taxon>
        <taxon>Chitinophagales</taxon>
        <taxon>Chitinophagaceae</taxon>
        <taxon>Chitinophaga</taxon>
    </lineage>
</organism>
<evidence type="ECO:0000313" key="1">
    <source>
        <dbReference type="EMBL" id="WZN48984.1"/>
    </source>
</evidence>
<name>A0ABZ2Z9R1_9BACT</name>
<accession>A0ABZ2Z9R1</accession>
<dbReference type="EMBL" id="CP150096">
    <property type="protein sequence ID" value="WZN48984.1"/>
    <property type="molecule type" value="Genomic_DNA"/>
</dbReference>
<dbReference type="RefSeq" id="WP_341843559.1">
    <property type="nucleotide sequence ID" value="NZ_CP149792.1"/>
</dbReference>
<evidence type="ECO:0000313" key="2">
    <source>
        <dbReference type="Proteomes" id="UP001449657"/>
    </source>
</evidence>
<keyword evidence="2" id="KW-1185">Reference proteome</keyword>
<dbReference type="PROSITE" id="PS51257">
    <property type="entry name" value="PROKAR_LIPOPROTEIN"/>
    <property type="match status" value="1"/>
</dbReference>
<sequence>MKKILILSALSLVAFLGCKKDKDGGTKPILTFKSASTLDVPKEMEEVLLYFNVKDGDGDLEDHWHVVELFHYADTTKFDAMPLPKLESHKGTKLDAEMIIILSDVRQGNFLPLHWENPVYNPDTVQYKVFVTDNAGNSSDTITTPKIVLRR</sequence>
<proteinExistence type="predicted"/>
<reference evidence="1 2" key="1">
    <citation type="submission" date="2024-03" db="EMBL/GenBank/DDBJ databases">
        <title>Chitinophaga caseinilytica sp. nov., a casein hydrolysing bacterium isolated from forest soil.</title>
        <authorList>
            <person name="Lee D.S."/>
            <person name="Han D.M."/>
            <person name="Baek J.H."/>
            <person name="Choi D.G."/>
            <person name="Jeon J.H."/>
            <person name="Jeon C.O."/>
        </authorList>
    </citation>
    <scope>NUCLEOTIDE SEQUENCE [LARGE SCALE GENOMIC DNA]</scope>
    <source>
        <strain evidence="1 2">KACC 19118</strain>
    </source>
</reference>